<dbReference type="InterPro" id="IPR036179">
    <property type="entry name" value="Ig-like_dom_sf"/>
</dbReference>
<evidence type="ECO:0000256" key="2">
    <source>
        <dbReference type="ARBA" id="ARBA00023157"/>
    </source>
</evidence>
<dbReference type="SUPFAM" id="SSF48726">
    <property type="entry name" value="Immunoglobulin"/>
    <property type="match status" value="2"/>
</dbReference>
<dbReference type="PANTHER" id="PTHR11481">
    <property type="entry name" value="IMMUNOGLOBULIN FC RECEPTOR"/>
    <property type="match status" value="1"/>
</dbReference>
<dbReference type="GO" id="GO:0009897">
    <property type="term" value="C:external side of plasma membrane"/>
    <property type="evidence" value="ECO:0007669"/>
    <property type="project" value="TreeGrafter"/>
</dbReference>
<dbReference type="Pfam" id="PF13895">
    <property type="entry name" value="Ig_2"/>
    <property type="match status" value="2"/>
</dbReference>
<feature type="domain" description="Ig-like" evidence="3">
    <location>
        <begin position="8"/>
        <end position="87"/>
    </location>
</feature>
<evidence type="ECO:0000256" key="1">
    <source>
        <dbReference type="ARBA" id="ARBA00022729"/>
    </source>
</evidence>
<dbReference type="GO" id="GO:0007166">
    <property type="term" value="P:cell surface receptor signaling pathway"/>
    <property type="evidence" value="ECO:0007669"/>
    <property type="project" value="TreeGrafter"/>
</dbReference>
<dbReference type="InParanoid" id="A0A671WFL3"/>
<keyword evidence="2" id="KW-1015">Disulfide bond</keyword>
<dbReference type="Proteomes" id="UP000472265">
    <property type="component" value="Chromosome 7"/>
</dbReference>
<evidence type="ECO:0000313" key="5">
    <source>
        <dbReference type="Proteomes" id="UP000472265"/>
    </source>
</evidence>
<dbReference type="GeneTree" id="ENSGT00940000165428"/>
<evidence type="ECO:0000259" key="3">
    <source>
        <dbReference type="PROSITE" id="PS50835"/>
    </source>
</evidence>
<dbReference type="Pfam" id="PF13927">
    <property type="entry name" value="Ig_3"/>
    <property type="match status" value="1"/>
</dbReference>
<dbReference type="SMART" id="SM00409">
    <property type="entry name" value="IG"/>
    <property type="match status" value="3"/>
</dbReference>
<dbReference type="Ensembl" id="ENSSAUT00010037204.1">
    <property type="protein sequence ID" value="ENSSAUP00010035316.1"/>
    <property type="gene ID" value="ENSSAUG00010014951.1"/>
</dbReference>
<dbReference type="PROSITE" id="PS50835">
    <property type="entry name" value="IG_LIKE"/>
    <property type="match status" value="3"/>
</dbReference>
<reference evidence="4" key="2">
    <citation type="submission" date="2025-08" db="UniProtKB">
        <authorList>
            <consortium name="Ensembl"/>
        </authorList>
    </citation>
    <scope>IDENTIFICATION</scope>
</reference>
<dbReference type="PANTHER" id="PTHR11481:SF64">
    <property type="entry name" value="FC RECEPTOR-LIKE PROTEIN 4"/>
    <property type="match status" value="1"/>
</dbReference>
<dbReference type="AlphaFoldDB" id="A0A671WFL3"/>
<reference evidence="4" key="3">
    <citation type="submission" date="2025-09" db="UniProtKB">
        <authorList>
            <consortium name="Ensembl"/>
        </authorList>
    </citation>
    <scope>IDENTIFICATION</scope>
</reference>
<dbReference type="InterPro" id="IPR003598">
    <property type="entry name" value="Ig_sub2"/>
</dbReference>
<reference evidence="4" key="1">
    <citation type="submission" date="2021-04" db="EMBL/GenBank/DDBJ databases">
        <authorList>
            <consortium name="Wellcome Sanger Institute Data Sharing"/>
        </authorList>
    </citation>
    <scope>NUCLEOTIDE SEQUENCE [LARGE SCALE GENOMIC DNA]</scope>
</reference>
<dbReference type="GO" id="GO:0004888">
    <property type="term" value="F:transmembrane signaling receptor activity"/>
    <property type="evidence" value="ECO:0007669"/>
    <property type="project" value="TreeGrafter"/>
</dbReference>
<dbReference type="InterPro" id="IPR013783">
    <property type="entry name" value="Ig-like_fold"/>
</dbReference>
<dbReference type="OMA" id="FIFRSKC"/>
<evidence type="ECO:0000313" key="4">
    <source>
        <dbReference type="Ensembl" id="ENSSAUP00010035316.1"/>
    </source>
</evidence>
<proteinExistence type="predicted"/>
<dbReference type="SMART" id="SM00408">
    <property type="entry name" value="IGc2"/>
    <property type="match status" value="3"/>
</dbReference>
<dbReference type="InterPro" id="IPR007110">
    <property type="entry name" value="Ig-like_dom"/>
</dbReference>
<feature type="domain" description="Ig-like" evidence="3">
    <location>
        <begin position="192"/>
        <end position="272"/>
    </location>
</feature>
<dbReference type="GO" id="GO:0006955">
    <property type="term" value="P:immune response"/>
    <property type="evidence" value="ECO:0007669"/>
    <property type="project" value="TreeGrafter"/>
</dbReference>
<name>A0A671WFL3_SPAAU</name>
<organism evidence="4 5">
    <name type="scientific">Sparus aurata</name>
    <name type="common">Gilthead sea bream</name>
    <dbReference type="NCBI Taxonomy" id="8175"/>
    <lineage>
        <taxon>Eukaryota</taxon>
        <taxon>Metazoa</taxon>
        <taxon>Chordata</taxon>
        <taxon>Craniata</taxon>
        <taxon>Vertebrata</taxon>
        <taxon>Euteleostomi</taxon>
        <taxon>Actinopterygii</taxon>
        <taxon>Neopterygii</taxon>
        <taxon>Teleostei</taxon>
        <taxon>Neoteleostei</taxon>
        <taxon>Acanthomorphata</taxon>
        <taxon>Eupercaria</taxon>
        <taxon>Spariformes</taxon>
        <taxon>Sparidae</taxon>
        <taxon>Sparus</taxon>
    </lineage>
</organism>
<dbReference type="InterPro" id="IPR050488">
    <property type="entry name" value="Ig_Fc_receptor"/>
</dbReference>
<sequence length="318" mass="36027">MFSDPPNPSLSLLTPWKDVFENETVDFECKVDGPDWTFTWYKNQVHINVDPYLPSDREEPYFNITSITQDYKGGYSCKAHLERRGVSSGFSNTVDVEVYDDTPKPTLSKNPAFNLMYVGETVNFTCNVDVSSGWKYQWYKDGQALHETSRTISFRLDLSNGGEYSCAASRGDATYTNVSKVKQQDVLEIPVPSLKKSTPWSDVFPDESVKFSCEMKDSSDWIYTWYRDGQEVQADGVVSFDSSRATLSINSASPVHAGQYTCMGSLNGRSVSSRKSSGFNLTVHGEFSFLKVPHFRRRDFIFRSKCFTNAVKVSNQRL</sequence>
<dbReference type="Gene3D" id="2.60.40.10">
    <property type="entry name" value="Immunoglobulins"/>
    <property type="match status" value="3"/>
</dbReference>
<accession>A0A671WFL3</accession>
<feature type="domain" description="Ig-like" evidence="3">
    <location>
        <begin position="105"/>
        <end position="179"/>
    </location>
</feature>
<keyword evidence="1" id="KW-0732">Signal</keyword>
<protein>
    <recommendedName>
        <fullName evidence="3">Ig-like domain-containing protein</fullName>
    </recommendedName>
</protein>
<dbReference type="InterPro" id="IPR003599">
    <property type="entry name" value="Ig_sub"/>
</dbReference>
<keyword evidence="5" id="KW-1185">Reference proteome</keyword>
<dbReference type="CDD" id="cd00096">
    <property type="entry name" value="Ig"/>
    <property type="match status" value="1"/>
</dbReference>